<dbReference type="EMBL" id="CP021106">
    <property type="protein sequence ID" value="ARO88450.1"/>
    <property type="molecule type" value="Genomic_DNA"/>
</dbReference>
<evidence type="ECO:0000313" key="2">
    <source>
        <dbReference type="Proteomes" id="UP000012179"/>
    </source>
</evidence>
<dbReference type="Gene3D" id="3.40.390.10">
    <property type="entry name" value="Collagenase (Catalytic Domain)"/>
    <property type="match status" value="1"/>
</dbReference>
<dbReference type="CDD" id="cd20169">
    <property type="entry name" value="Peptidase_M90_mtfA"/>
    <property type="match status" value="1"/>
</dbReference>
<dbReference type="GO" id="GO:0008237">
    <property type="term" value="F:metallopeptidase activity"/>
    <property type="evidence" value="ECO:0007669"/>
    <property type="project" value="InterPro"/>
</dbReference>
<dbReference type="OrthoDB" id="9786424at2"/>
<dbReference type="KEGG" id="nlc:EBAPG3_012085"/>
<dbReference type="eggNOG" id="COG3228">
    <property type="taxonomic scope" value="Bacteria"/>
</dbReference>
<dbReference type="Gene3D" id="1.10.472.150">
    <property type="entry name" value="Glucose-regulated metallo-peptidase M90, N-terminal domain"/>
    <property type="match status" value="1"/>
</dbReference>
<evidence type="ECO:0000313" key="1">
    <source>
        <dbReference type="EMBL" id="ARO88450.1"/>
    </source>
</evidence>
<dbReference type="InterPro" id="IPR042252">
    <property type="entry name" value="MtfA_N"/>
</dbReference>
<dbReference type="Proteomes" id="UP000012179">
    <property type="component" value="Chromosome"/>
</dbReference>
<dbReference type="InterPro" id="IPR010384">
    <property type="entry name" value="MtfA_fam"/>
</dbReference>
<dbReference type="PANTHER" id="PTHR30164:SF2">
    <property type="entry name" value="PROTEIN MTFA"/>
    <property type="match status" value="1"/>
</dbReference>
<dbReference type="InterPro" id="IPR024079">
    <property type="entry name" value="MetalloPept_cat_dom_sf"/>
</dbReference>
<accession>A0A1W6SRK2</accession>
<dbReference type="GO" id="GO:0005829">
    <property type="term" value="C:cytosol"/>
    <property type="evidence" value="ECO:0007669"/>
    <property type="project" value="TreeGrafter"/>
</dbReference>
<proteinExistence type="predicted"/>
<dbReference type="PANTHER" id="PTHR30164">
    <property type="entry name" value="MTFA PEPTIDASE"/>
    <property type="match status" value="1"/>
</dbReference>
<organism evidence="1 2">
    <name type="scientific">Nitrosospira lacus</name>
    <dbReference type="NCBI Taxonomy" id="1288494"/>
    <lineage>
        <taxon>Bacteria</taxon>
        <taxon>Pseudomonadati</taxon>
        <taxon>Pseudomonadota</taxon>
        <taxon>Betaproteobacteria</taxon>
        <taxon>Nitrosomonadales</taxon>
        <taxon>Nitrosomonadaceae</taxon>
        <taxon>Nitrosospira</taxon>
    </lineage>
</organism>
<dbReference type="SUPFAM" id="SSF55486">
    <property type="entry name" value="Metalloproteases ('zincins'), catalytic domain"/>
    <property type="match status" value="1"/>
</dbReference>
<dbReference type="GO" id="GO:0004177">
    <property type="term" value="F:aminopeptidase activity"/>
    <property type="evidence" value="ECO:0007669"/>
    <property type="project" value="TreeGrafter"/>
</dbReference>
<dbReference type="AlphaFoldDB" id="A0A1W6SRK2"/>
<dbReference type="RefSeq" id="WP_004179301.1">
    <property type="nucleotide sequence ID" value="NZ_CP021106.3"/>
</dbReference>
<sequence length="273" mass="30692">MSWNFKDWYRHRILENESIPDDLWKKTLAQLGFLRGLSPIELKRLRECVTLFLHAKQISGAHGLIVTEEMHVVIAAQACILILNLDLDYYDGWVEIIVYPGEFIRDYEYADEAGVVHHASEPVSGESWLGGPVILSWEDAAAVGAGVGYNVVIHEFAHKLDMLNGDANGSPPLHAGMSQQAWSEVFSKAYADFCVEVDAVEAMIIDSHIEHDIDPGLGSYIDPYAAESPAEFFAVMSEAFFEMPLVVKIHFSAVYEQLALFYRQDPAQRWIES</sequence>
<dbReference type="Pfam" id="PF06167">
    <property type="entry name" value="Peptidase_M90"/>
    <property type="match status" value="1"/>
</dbReference>
<reference evidence="1 2" key="1">
    <citation type="journal article" date="2015" name="Int. J. Syst. Evol. Microbiol.">
        <title>Nitrosospira lacus sp. nov., a psychrotolerant, ammonia-oxidizing bacterium from sandy lake sediment.</title>
        <authorList>
            <person name="Urakawa H."/>
            <person name="Garcia J.C."/>
            <person name="Nielsen J.L."/>
            <person name="Le V.Q."/>
            <person name="Kozlowski J.A."/>
            <person name="Stein L.Y."/>
            <person name="Lim C.K."/>
            <person name="Pommerening-Roser A."/>
            <person name="Martens-Habbena W."/>
            <person name="Stahl D.A."/>
            <person name="Klotz M.G."/>
        </authorList>
    </citation>
    <scope>NUCLEOTIDE SEQUENCE [LARGE SCALE GENOMIC DNA]</scope>
    <source>
        <strain evidence="1 2">APG3</strain>
    </source>
</reference>
<protein>
    <recommendedName>
        <fullName evidence="3">Zinc-dependent peptidase</fullName>
    </recommendedName>
</protein>
<name>A0A1W6SRK2_9PROT</name>
<keyword evidence="2" id="KW-1185">Reference proteome</keyword>
<gene>
    <name evidence="1" type="ORF">EBAPG3_012085</name>
</gene>
<evidence type="ECO:0008006" key="3">
    <source>
        <dbReference type="Google" id="ProtNLM"/>
    </source>
</evidence>